<dbReference type="Pfam" id="PF03018">
    <property type="entry name" value="Dirigent"/>
    <property type="match status" value="1"/>
</dbReference>
<comment type="subcellular location">
    <subcellularLocation>
        <location evidence="4">Secreted</location>
        <location evidence="4">Extracellular space</location>
        <location evidence="4">Apoplast</location>
    </subcellularLocation>
</comment>
<dbReference type="GO" id="GO:0009699">
    <property type="term" value="P:phenylpropanoid biosynthetic process"/>
    <property type="evidence" value="ECO:0007669"/>
    <property type="project" value="UniProtKB-ARBA"/>
</dbReference>
<comment type="caution">
    <text evidence="5">The sequence shown here is derived from an EMBL/GenBank/DDBJ whole genome shotgun (WGS) entry which is preliminary data.</text>
</comment>
<comment type="subunit">
    <text evidence="2 4">Homodimer.</text>
</comment>
<comment type="function">
    <text evidence="4">Dirigent proteins impart stereoselectivity on the phenoxy radical-coupling reaction, yielding optically active lignans from two molecules of coniferyl alcohol in the biosynthesis of lignans, flavonolignans, and alkaloids and thus plays a central role in plant secondary metabolism.</text>
</comment>
<accession>A0AAD8S679</accession>
<dbReference type="CDD" id="cd09272">
    <property type="entry name" value="RNase_HI_RT_Ty1"/>
    <property type="match status" value="1"/>
</dbReference>
<evidence type="ECO:0000256" key="3">
    <source>
        <dbReference type="ARBA" id="ARBA00022525"/>
    </source>
</evidence>
<dbReference type="SUPFAM" id="SSF56672">
    <property type="entry name" value="DNA/RNA polymerases"/>
    <property type="match status" value="1"/>
</dbReference>
<organism evidence="5 6">
    <name type="scientific">Lolium multiflorum</name>
    <name type="common">Italian ryegrass</name>
    <name type="synonym">Lolium perenne subsp. multiflorum</name>
    <dbReference type="NCBI Taxonomy" id="4521"/>
    <lineage>
        <taxon>Eukaryota</taxon>
        <taxon>Viridiplantae</taxon>
        <taxon>Streptophyta</taxon>
        <taxon>Embryophyta</taxon>
        <taxon>Tracheophyta</taxon>
        <taxon>Spermatophyta</taxon>
        <taxon>Magnoliopsida</taxon>
        <taxon>Liliopsida</taxon>
        <taxon>Poales</taxon>
        <taxon>Poaceae</taxon>
        <taxon>BOP clade</taxon>
        <taxon>Pooideae</taxon>
        <taxon>Poodae</taxon>
        <taxon>Poeae</taxon>
        <taxon>Poeae Chloroplast Group 2 (Poeae type)</taxon>
        <taxon>Loliodinae</taxon>
        <taxon>Loliinae</taxon>
        <taxon>Lolium</taxon>
    </lineage>
</organism>
<keyword evidence="3 4" id="KW-0964">Secreted</keyword>
<dbReference type="InterPro" id="IPR004265">
    <property type="entry name" value="Dirigent"/>
</dbReference>
<name>A0AAD8S679_LOLMU</name>
<comment type="similarity">
    <text evidence="1 4">Belongs to the plant dirigent protein family.</text>
</comment>
<reference evidence="5" key="1">
    <citation type="submission" date="2023-07" db="EMBL/GenBank/DDBJ databases">
        <title>A chromosome-level genome assembly of Lolium multiflorum.</title>
        <authorList>
            <person name="Chen Y."/>
            <person name="Copetti D."/>
            <person name="Kolliker R."/>
            <person name="Studer B."/>
        </authorList>
    </citation>
    <scope>NUCLEOTIDE SEQUENCE</scope>
    <source>
        <strain evidence="5">02402/16</strain>
        <tissue evidence="5">Leaf</tissue>
    </source>
</reference>
<sequence length="307" mass="32631">MGYGLMLHASPSTSTDLVAYSDADWAGCPDTRRSTSGYCVYLGSSLVSWSSKRQPTVSRSSAEAKYRAVANAVAECTWLHQLLSKLSCPVDKATVVFCDNVSAVYLSANPVHHRRTKHIELDIHFVPPTSLSLPVPPPVLLVGAAAARKTTTHLNFYLHDIVTAGPSSPTTAVRVARGVTPLPVDPTKRFGDMYVIDDPLTEGPDAASPAVGTAQGFYILASRTDIALLFTVNLVFTAGPHNGSTIAVHGRDAVFDPVRELPVVGGTGVFRGATGYGLFQTYSADNATFNAVLQVDMYVSARVGAPH</sequence>
<proteinExistence type="inferred from homology"/>
<gene>
    <name evidence="5" type="ORF">QYE76_064311</name>
</gene>
<evidence type="ECO:0000256" key="2">
    <source>
        <dbReference type="ARBA" id="ARBA00011738"/>
    </source>
</evidence>
<dbReference type="InterPro" id="IPR044859">
    <property type="entry name" value="Allene_oxi_cyc_Dirigent"/>
</dbReference>
<evidence type="ECO:0000256" key="1">
    <source>
        <dbReference type="ARBA" id="ARBA00010746"/>
    </source>
</evidence>
<dbReference type="Proteomes" id="UP001231189">
    <property type="component" value="Unassembled WGS sequence"/>
</dbReference>
<dbReference type="GO" id="GO:0048046">
    <property type="term" value="C:apoplast"/>
    <property type="evidence" value="ECO:0007669"/>
    <property type="project" value="UniProtKB-SubCell"/>
</dbReference>
<evidence type="ECO:0000313" key="5">
    <source>
        <dbReference type="EMBL" id="KAK1646506.1"/>
    </source>
</evidence>
<dbReference type="EMBL" id="JAUUTY010000004">
    <property type="protein sequence ID" value="KAK1646506.1"/>
    <property type="molecule type" value="Genomic_DNA"/>
</dbReference>
<evidence type="ECO:0000313" key="6">
    <source>
        <dbReference type="Proteomes" id="UP001231189"/>
    </source>
</evidence>
<dbReference type="PANTHER" id="PTHR21495">
    <property type="entry name" value="NUCLEOPORIN-RELATED"/>
    <property type="match status" value="1"/>
</dbReference>
<dbReference type="Gene3D" id="2.40.480.10">
    <property type="entry name" value="Allene oxide cyclase-like"/>
    <property type="match status" value="1"/>
</dbReference>
<dbReference type="InterPro" id="IPR043502">
    <property type="entry name" value="DNA/RNA_pol_sf"/>
</dbReference>
<evidence type="ECO:0000256" key="4">
    <source>
        <dbReference type="RuleBase" id="RU363099"/>
    </source>
</evidence>
<keyword evidence="4" id="KW-0052">Apoplast</keyword>
<protein>
    <recommendedName>
        <fullName evidence="4">Dirigent protein</fullName>
    </recommendedName>
</protein>
<dbReference type="AlphaFoldDB" id="A0AAD8S679"/>
<keyword evidence="6" id="KW-1185">Reference proteome</keyword>